<accession>A0A2R6NI42</accession>
<proteinExistence type="predicted"/>
<protein>
    <submittedName>
        <fullName evidence="1">Uncharacterized protein</fullName>
    </submittedName>
</protein>
<dbReference type="Proteomes" id="UP000186601">
    <property type="component" value="Unassembled WGS sequence"/>
</dbReference>
<evidence type="ECO:0000313" key="2">
    <source>
        <dbReference type="Proteomes" id="UP000186601"/>
    </source>
</evidence>
<dbReference type="EMBL" id="MLYV02001224">
    <property type="protein sequence ID" value="PSR72029.1"/>
    <property type="molecule type" value="Genomic_DNA"/>
</dbReference>
<dbReference type="AlphaFoldDB" id="A0A2R6NI42"/>
<sequence>MGILVPPSSPATPLSYNPLPMNDLEGATSYDALCCGVGEAPSPNSTPDPSESSYVVYDFGYAWPQSDIRSVPHSFGAQSMKATCSRMTAGLVGGYTIHG</sequence>
<dbReference type="OrthoDB" id="6365676at2759"/>
<name>A0A2R6NI42_9APHY</name>
<organism evidence="1 2">
    <name type="scientific">Hermanssonia centrifuga</name>
    <dbReference type="NCBI Taxonomy" id="98765"/>
    <lineage>
        <taxon>Eukaryota</taxon>
        <taxon>Fungi</taxon>
        <taxon>Dikarya</taxon>
        <taxon>Basidiomycota</taxon>
        <taxon>Agaricomycotina</taxon>
        <taxon>Agaricomycetes</taxon>
        <taxon>Polyporales</taxon>
        <taxon>Meruliaceae</taxon>
        <taxon>Hermanssonia</taxon>
    </lineage>
</organism>
<reference evidence="1 2" key="1">
    <citation type="submission" date="2018-02" db="EMBL/GenBank/DDBJ databases">
        <title>Genome sequence of the basidiomycete white-rot fungus Phlebia centrifuga.</title>
        <authorList>
            <person name="Granchi Z."/>
            <person name="Peng M."/>
            <person name="de Vries R.P."/>
            <person name="Hilden K."/>
            <person name="Makela M.R."/>
            <person name="Grigoriev I."/>
            <person name="Riley R."/>
        </authorList>
    </citation>
    <scope>NUCLEOTIDE SEQUENCE [LARGE SCALE GENOMIC DNA]</scope>
    <source>
        <strain evidence="1 2">FBCC195</strain>
    </source>
</reference>
<evidence type="ECO:0000313" key="1">
    <source>
        <dbReference type="EMBL" id="PSR72029.1"/>
    </source>
</evidence>
<gene>
    <name evidence="1" type="ORF">PHLCEN_2v12095</name>
</gene>
<comment type="caution">
    <text evidence="1">The sequence shown here is derived from an EMBL/GenBank/DDBJ whole genome shotgun (WGS) entry which is preliminary data.</text>
</comment>
<keyword evidence="2" id="KW-1185">Reference proteome</keyword>